<feature type="transmembrane region" description="Helical" evidence="8">
    <location>
        <begin position="220"/>
        <end position="237"/>
    </location>
</feature>
<feature type="transmembrane region" description="Helical" evidence="8">
    <location>
        <begin position="106"/>
        <end position="130"/>
    </location>
</feature>
<feature type="transmembrane region" description="Helical" evidence="8">
    <location>
        <begin position="6"/>
        <end position="32"/>
    </location>
</feature>
<name>A0A4Q7P973_9BACT</name>
<evidence type="ECO:0000313" key="10">
    <source>
        <dbReference type="Proteomes" id="UP000292209"/>
    </source>
</evidence>
<reference evidence="9 10" key="1">
    <citation type="submission" date="2019-02" db="EMBL/GenBank/DDBJ databases">
        <title>Genomic Encyclopedia of Archaeal and Bacterial Type Strains, Phase II (KMG-II): from individual species to whole genera.</title>
        <authorList>
            <person name="Goeker M."/>
        </authorList>
    </citation>
    <scope>NUCLEOTIDE SEQUENCE [LARGE SCALE GENOMIC DNA]</scope>
    <source>
        <strain evidence="9 10">DSM 21411</strain>
    </source>
</reference>
<feature type="transmembrane region" description="Helical" evidence="8">
    <location>
        <begin position="53"/>
        <end position="72"/>
    </location>
</feature>
<proteinExistence type="predicted"/>
<dbReference type="AlphaFoldDB" id="A0A4Q7P973"/>
<evidence type="ECO:0000313" key="9">
    <source>
        <dbReference type="EMBL" id="RZS96704.1"/>
    </source>
</evidence>
<dbReference type="Proteomes" id="UP000292209">
    <property type="component" value="Unassembled WGS sequence"/>
</dbReference>
<comment type="caution">
    <text evidence="9">The sequence shown here is derived from an EMBL/GenBank/DDBJ whole genome shotgun (WGS) entry which is preliminary data.</text>
</comment>
<keyword evidence="5 8" id="KW-1133">Transmembrane helix</keyword>
<keyword evidence="6 8" id="KW-0472">Membrane</keyword>
<feature type="binding site" evidence="7">
    <location>
        <position position="217"/>
    </location>
    <ligand>
        <name>Mg(2+)</name>
        <dbReference type="ChEBI" id="CHEBI:18420"/>
    </ligand>
</feature>
<dbReference type="InterPro" id="IPR000715">
    <property type="entry name" value="Glycosyl_transferase_4"/>
</dbReference>
<organism evidence="9 10">
    <name type="scientific">Cecembia calidifontis</name>
    <dbReference type="NCBI Taxonomy" id="1187080"/>
    <lineage>
        <taxon>Bacteria</taxon>
        <taxon>Pseudomonadati</taxon>
        <taxon>Bacteroidota</taxon>
        <taxon>Cytophagia</taxon>
        <taxon>Cytophagales</taxon>
        <taxon>Cyclobacteriaceae</taxon>
        <taxon>Cecembia</taxon>
    </lineage>
</organism>
<dbReference type="GO" id="GO:0046872">
    <property type="term" value="F:metal ion binding"/>
    <property type="evidence" value="ECO:0007669"/>
    <property type="project" value="UniProtKB-KW"/>
</dbReference>
<feature type="transmembrane region" description="Helical" evidence="8">
    <location>
        <begin position="303"/>
        <end position="322"/>
    </location>
</feature>
<keyword evidence="3 9" id="KW-0808">Transferase</keyword>
<feature type="transmembrane region" description="Helical" evidence="8">
    <location>
        <begin position="328"/>
        <end position="349"/>
    </location>
</feature>
<keyword evidence="7" id="KW-0460">Magnesium</keyword>
<evidence type="ECO:0000256" key="4">
    <source>
        <dbReference type="ARBA" id="ARBA00022692"/>
    </source>
</evidence>
<dbReference type="PANTHER" id="PTHR22926">
    <property type="entry name" value="PHOSPHO-N-ACETYLMURAMOYL-PENTAPEPTIDE-TRANSFERASE"/>
    <property type="match status" value="1"/>
</dbReference>
<accession>A0A4Q7P973</accession>
<dbReference type="GO" id="GO:0016780">
    <property type="term" value="F:phosphotransferase activity, for other substituted phosphate groups"/>
    <property type="evidence" value="ECO:0007669"/>
    <property type="project" value="InterPro"/>
</dbReference>
<feature type="transmembrane region" description="Helical" evidence="8">
    <location>
        <begin position="136"/>
        <end position="158"/>
    </location>
</feature>
<evidence type="ECO:0000256" key="6">
    <source>
        <dbReference type="ARBA" id="ARBA00023136"/>
    </source>
</evidence>
<keyword evidence="4 8" id="KW-0812">Transmembrane</keyword>
<comment type="cofactor">
    <cofactor evidence="7">
        <name>Mg(2+)</name>
        <dbReference type="ChEBI" id="CHEBI:18420"/>
    </cofactor>
</comment>
<protein>
    <submittedName>
        <fullName evidence="9">UDP-N-acetylmuramyl pentapeptide phosphotransferase/UDP-N-acetylglucosamine-1-phosphate transferase</fullName>
    </submittedName>
</protein>
<gene>
    <name evidence="9" type="ORF">BC751_2286</name>
</gene>
<dbReference type="GO" id="GO:0044038">
    <property type="term" value="P:cell wall macromolecule biosynthetic process"/>
    <property type="evidence" value="ECO:0007669"/>
    <property type="project" value="TreeGrafter"/>
</dbReference>
<comment type="subcellular location">
    <subcellularLocation>
        <location evidence="1">Cell membrane</location>
        <topology evidence="1">Multi-pass membrane protein</topology>
    </subcellularLocation>
</comment>
<dbReference type="PANTHER" id="PTHR22926:SF3">
    <property type="entry name" value="UNDECAPRENYL-PHOSPHATE ALPHA-N-ACETYLGLUCOSAMINYL 1-PHOSPHATE TRANSFERASE"/>
    <property type="match status" value="1"/>
</dbReference>
<keyword evidence="2" id="KW-1003">Cell membrane</keyword>
<evidence type="ECO:0000256" key="2">
    <source>
        <dbReference type="ARBA" id="ARBA00022475"/>
    </source>
</evidence>
<dbReference type="GO" id="GO:0071555">
    <property type="term" value="P:cell wall organization"/>
    <property type="evidence" value="ECO:0007669"/>
    <property type="project" value="TreeGrafter"/>
</dbReference>
<keyword evidence="7" id="KW-0479">Metal-binding</keyword>
<dbReference type="GO" id="GO:0005886">
    <property type="term" value="C:plasma membrane"/>
    <property type="evidence" value="ECO:0007669"/>
    <property type="project" value="UniProtKB-SubCell"/>
</dbReference>
<evidence type="ECO:0000256" key="7">
    <source>
        <dbReference type="PIRSR" id="PIRSR600715-1"/>
    </source>
</evidence>
<dbReference type="EMBL" id="SGXG01000001">
    <property type="protein sequence ID" value="RZS96704.1"/>
    <property type="molecule type" value="Genomic_DNA"/>
</dbReference>
<evidence type="ECO:0000256" key="5">
    <source>
        <dbReference type="ARBA" id="ARBA00022989"/>
    </source>
</evidence>
<sequence length="390" mass="43323">MYILIVMSAITLFLIALIIGLLTMPILIRIFLKMKVTDTPGGRKIHKKQTPSMGGIVIYLASMVAFLFGAYFFEIEELRYVLAAFTLLFFTGLSDDLTTLTPPQKLAAQFIASLLIIFFADIRISGFYGFLGIEEIPLWLSYSLTFVVIIALTNALNLVDGLDGLAGTLSFLNFSFLAWWFMVTDNEPYSKLCVVFLGAVLAFLVFNWQPAKIFMGDTGSLSIGFMLAVLTVLFIDSNGKLSETHPWKFNAPIASGIALMIVPIYDTSRVFIKRIRRKKSPFSPDKSHVHHFLMRSGFSHGQVVLVLGSVKLLFFGIIISATSLSDEWMIPIVVGTCILLGLRLDAFTLSRVRYLAKKSPPVLALRSVSSLSSKTGLLKKFPEEINLSEN</sequence>
<feature type="transmembrane region" description="Helical" evidence="8">
    <location>
        <begin position="189"/>
        <end position="208"/>
    </location>
</feature>
<evidence type="ECO:0000256" key="8">
    <source>
        <dbReference type="SAM" id="Phobius"/>
    </source>
</evidence>
<dbReference type="Pfam" id="PF00953">
    <property type="entry name" value="Glycos_transf_4"/>
    <property type="match status" value="1"/>
</dbReference>
<feature type="binding site" evidence="7">
    <location>
        <position position="157"/>
    </location>
    <ligand>
        <name>Mg(2+)</name>
        <dbReference type="ChEBI" id="CHEBI:18420"/>
    </ligand>
</feature>
<evidence type="ECO:0000256" key="1">
    <source>
        <dbReference type="ARBA" id="ARBA00004651"/>
    </source>
</evidence>
<evidence type="ECO:0000256" key="3">
    <source>
        <dbReference type="ARBA" id="ARBA00022679"/>
    </source>
</evidence>
<dbReference type="CDD" id="cd06853">
    <property type="entry name" value="GT_WecA_like"/>
    <property type="match status" value="1"/>
</dbReference>
<feature type="transmembrane region" description="Helical" evidence="8">
    <location>
        <begin position="249"/>
        <end position="272"/>
    </location>
</feature>
<dbReference type="GO" id="GO:0009103">
    <property type="term" value="P:lipopolysaccharide biosynthetic process"/>
    <property type="evidence" value="ECO:0007669"/>
    <property type="project" value="TreeGrafter"/>
</dbReference>
<feature type="transmembrane region" description="Helical" evidence="8">
    <location>
        <begin position="78"/>
        <end position="94"/>
    </location>
</feature>
<keyword evidence="10" id="KW-1185">Reference proteome</keyword>
<feature type="transmembrane region" description="Helical" evidence="8">
    <location>
        <begin position="165"/>
        <end position="183"/>
    </location>
</feature>